<evidence type="ECO:0000313" key="2">
    <source>
        <dbReference type="EMBL" id="AIC47914.1"/>
    </source>
</evidence>
<dbReference type="Gene3D" id="3.90.550.10">
    <property type="entry name" value="Spore Coat Polysaccharide Biosynthesis Protein SpsA, Chain A"/>
    <property type="match status" value="1"/>
</dbReference>
<dbReference type="eggNOG" id="COG1216">
    <property type="taxonomic scope" value="Bacteria"/>
</dbReference>
<dbReference type="AlphaFoldDB" id="A0A060JNY4"/>
<dbReference type="SUPFAM" id="SSF53448">
    <property type="entry name" value="Nucleotide-diphospho-sugar transferases"/>
    <property type="match status" value="1"/>
</dbReference>
<dbReference type="Proteomes" id="UP000067708">
    <property type="component" value="Chromosome"/>
</dbReference>
<dbReference type="Pfam" id="PF13641">
    <property type="entry name" value="Glyco_tranf_2_3"/>
    <property type="match status" value="1"/>
</dbReference>
<evidence type="ECO:0000256" key="1">
    <source>
        <dbReference type="SAM" id="Phobius"/>
    </source>
</evidence>
<gene>
    <name evidence="2" type="ORF">Rhola_00011210</name>
</gene>
<protein>
    <submittedName>
        <fullName evidence="2">Putative glycosyltransferase</fullName>
    </submittedName>
</protein>
<feature type="transmembrane region" description="Helical" evidence="1">
    <location>
        <begin position="568"/>
        <end position="591"/>
    </location>
</feature>
<feature type="transmembrane region" description="Helical" evidence="1">
    <location>
        <begin position="244"/>
        <end position="263"/>
    </location>
</feature>
<feature type="transmembrane region" description="Helical" evidence="1">
    <location>
        <begin position="634"/>
        <end position="652"/>
    </location>
</feature>
<dbReference type="PATRIC" id="fig|529884.3.peg.1078"/>
<accession>A0A060JNY4</accession>
<feature type="transmembrane region" description="Helical" evidence="1">
    <location>
        <begin position="908"/>
        <end position="930"/>
    </location>
</feature>
<keyword evidence="3" id="KW-1185">Reference proteome</keyword>
<feature type="transmembrane region" description="Helical" evidence="1">
    <location>
        <begin position="364"/>
        <end position="384"/>
    </location>
</feature>
<feature type="transmembrane region" description="Helical" evidence="1">
    <location>
        <begin position="700"/>
        <end position="718"/>
    </location>
</feature>
<dbReference type="InterPro" id="IPR029044">
    <property type="entry name" value="Nucleotide-diphossugar_trans"/>
</dbReference>
<feature type="transmembrane region" description="Helical" evidence="1">
    <location>
        <begin position="725"/>
        <end position="747"/>
    </location>
</feature>
<dbReference type="EMBL" id="CP007490">
    <property type="protein sequence ID" value="AIC47914.1"/>
    <property type="molecule type" value="Genomic_DNA"/>
</dbReference>
<dbReference type="HOGENOM" id="CLU_005856_0_0_11"/>
<evidence type="ECO:0000313" key="3">
    <source>
        <dbReference type="Proteomes" id="UP000067708"/>
    </source>
</evidence>
<dbReference type="RefSeq" id="WP_038503017.1">
    <property type="nucleotide sequence ID" value="NZ_CP007490.1"/>
</dbReference>
<dbReference type="OrthoDB" id="3734530at2"/>
<dbReference type="STRING" id="529884.Rhola_00011210"/>
<keyword evidence="1" id="KW-0472">Membrane</keyword>
<keyword evidence="1" id="KW-0812">Transmembrane</keyword>
<feature type="transmembrane region" description="Helical" evidence="1">
    <location>
        <begin position="497"/>
        <end position="517"/>
    </location>
</feature>
<dbReference type="PANTHER" id="PTHR43685">
    <property type="entry name" value="GLYCOSYLTRANSFERASE"/>
    <property type="match status" value="1"/>
</dbReference>
<dbReference type="GO" id="GO:0016740">
    <property type="term" value="F:transferase activity"/>
    <property type="evidence" value="ECO:0007669"/>
    <property type="project" value="UniProtKB-KW"/>
</dbReference>
<dbReference type="InterPro" id="IPR050834">
    <property type="entry name" value="Glycosyltransf_2"/>
</dbReference>
<sequence length="953" mass="101715">MKPSVVAVVISHDEPDYLYKTLSAISNQSHAVDRTLVVDTSTNSTCIEVARAAGVTEIHQLPASTTLANSVSFAVKNFSADETPQWIWLLHDDSAPEPTALQHLLHAVELSPSVAIAGPKLVDWNDPRVVNQLGLTLTPLGDLFSIVSGELDQSQHDDADDVMAIGTAAALIRFDLFKQLGGFDTSAPELAVDFDFSIRARMAGHRVVVVPQAKVAHASLAMKGKRPRGWLDTSPKAALRRSAIHLRLAFAPLPVALLFWFFLPFIGVGRAIGRLAAKRPDRIWAEISAALWGFFTVGRRLSSRSSIAMTSVIKFSKLRGLRASWQQVRSSNRAALEREQSQATLAAFERGEFEVEQSSSATGFVASGALWVAVALALLSFNFWPTANAANGGGLLPLSDSWLTLFSRAGASFQPIGLGYFGPSDPFVWVLTVLGSFTFWSPSLALAILLLLAKAIAFAGAWRVISLFSESSFVRISAALVYALWPALQLAQQQARIPAVIAQVALPWLVFCVARAAGIGRTNFSTQTWSWVAASGLLLFVVVASAPNTALILLAVLGLVIFSRLSKFGFLIWIPLPTAAVFGPTVLYYIFEIAKPLALLADPGLPQQSEQAPIWQLLLGGSSFGASLPSVGQFSNWMTVPVLLISLLALAGRRWGMAFVVWVAAILTVAFAWLVSSLSFAAVGVGSTVRSTDFVNGSPAALLGVLGLLVAILFALALSDIKRPAALKIISSGLALVSLVPAVFLAASVSPNLEYTDGRVVPSIVAAEAEQGSALKMLVINPEVNSDGTIQFGAELVSGDGVQLEDVSLSYRFALEEVKQSRAAEYNRIAQLVADLASANGSELQQTIDQVGIGYVLVPDASSQISGQLAVALDSVKELEAVGSTDSGQLWRVREPNQKLLSAGLTPISPWSITKGVQLAIILGFVLLAIPTINQRRRVTGDSQIFVEAGEEN</sequence>
<organism evidence="2 3">
    <name type="scientific">Rhodoluna lacicola</name>
    <dbReference type="NCBI Taxonomy" id="529884"/>
    <lineage>
        <taxon>Bacteria</taxon>
        <taxon>Bacillati</taxon>
        <taxon>Actinomycetota</taxon>
        <taxon>Actinomycetes</taxon>
        <taxon>Micrococcales</taxon>
        <taxon>Microbacteriaceae</taxon>
        <taxon>Luna cluster</taxon>
        <taxon>Luna-1 subcluster</taxon>
        <taxon>Rhodoluna</taxon>
    </lineage>
</organism>
<feature type="transmembrane region" description="Helical" evidence="1">
    <location>
        <begin position="529"/>
        <end position="562"/>
    </location>
</feature>
<reference evidence="2 3" key="1">
    <citation type="journal article" date="2014" name="Int. J. Syst. Evol. Microbiol.">
        <title>Rhodoluna lacicola gen. nov., sp. nov., a planktonic freshwater bacterium with stream-lined genome.</title>
        <authorList>
            <person name="Hahn M."/>
            <person name="Schmidt J."/>
            <person name="Taipale S.J."/>
            <person name="Doolittle W.F."/>
            <person name="Koll U."/>
        </authorList>
    </citation>
    <scope>NUCLEOTIDE SEQUENCE [LARGE SCALE GENOMIC DNA]</scope>
    <source>
        <strain evidence="2 3">MWH-Ta8</strain>
    </source>
</reference>
<name>A0A060JNY4_9MICO</name>
<keyword evidence="1" id="KW-1133">Transmembrane helix</keyword>
<dbReference type="PANTHER" id="PTHR43685:SF3">
    <property type="entry name" value="SLR2126 PROTEIN"/>
    <property type="match status" value="1"/>
</dbReference>
<feature type="transmembrane region" description="Helical" evidence="1">
    <location>
        <begin position="659"/>
        <end position="680"/>
    </location>
</feature>
<dbReference type="KEGG" id="rla:Rhola_00011210"/>
<keyword evidence="2" id="KW-0808">Transferase</keyword>
<proteinExistence type="predicted"/>
<feature type="transmembrane region" description="Helical" evidence="1">
    <location>
        <begin position="427"/>
        <end position="452"/>
    </location>
</feature>